<evidence type="ECO:0000256" key="7">
    <source>
        <dbReference type="ARBA" id="ARBA00022840"/>
    </source>
</evidence>
<feature type="coiled-coil region" evidence="9">
    <location>
        <begin position="228"/>
        <end position="255"/>
    </location>
</feature>
<keyword evidence="9" id="KW-0175">Coiled coil</keyword>
<dbReference type="PANTHER" id="PTHR24421:SF10">
    <property type="entry name" value="NITRATE_NITRITE SENSOR PROTEIN NARQ"/>
    <property type="match status" value="1"/>
</dbReference>
<dbReference type="GO" id="GO:0046983">
    <property type="term" value="F:protein dimerization activity"/>
    <property type="evidence" value="ECO:0007669"/>
    <property type="project" value="InterPro"/>
</dbReference>
<keyword evidence="11" id="KW-0472">Membrane</keyword>
<dbReference type="InterPro" id="IPR036890">
    <property type="entry name" value="HATPase_C_sf"/>
</dbReference>
<evidence type="ECO:0000256" key="2">
    <source>
        <dbReference type="ARBA" id="ARBA00012438"/>
    </source>
</evidence>
<evidence type="ECO:0000256" key="10">
    <source>
        <dbReference type="SAM" id="MobiDB-lite"/>
    </source>
</evidence>
<dbReference type="PANTHER" id="PTHR24421">
    <property type="entry name" value="NITRATE/NITRITE SENSOR PROTEIN NARX-RELATED"/>
    <property type="match status" value="1"/>
</dbReference>
<protein>
    <recommendedName>
        <fullName evidence="2">histidine kinase</fullName>
        <ecNumber evidence="2">2.7.13.3</ecNumber>
    </recommendedName>
</protein>
<keyword evidence="6 13" id="KW-0418">Kinase</keyword>
<evidence type="ECO:0000256" key="4">
    <source>
        <dbReference type="ARBA" id="ARBA00022679"/>
    </source>
</evidence>
<sequence length="456" mass="48657">MKWPVNFSRLMTTKDGRAPGNSAAGGGISRSERTMRSRAPLYFGIEVCRFGPNFCCEPGRALTVACVIDVRRALHGHPVLADAGVVVGAAALTVVVMRAELWGAHVYPRLSSGAFLSPLMPTLWAVRGAVVPLLACVSLFWRRRQPVALALALVASAVVWPVVVPLLVALFTVAAACPLRTTLRVSCVALLPVPAQLVLAPYSGPLTSAETVSAVASVGGAVGWGLYLAGVRERAARAEREADLKAEQARQHAREEIAREMHDVLAHRLTLLSVHAGALEFHPTASPAQIAEAAGVIRQSAGQALEDLQDVLRVLRTPTVNPHAEPPQPAVADLDRLVEESRAAGATVEVHRDTEDLATMDPATSRAAYRILQEALTNHRKHAPEGPLRLSLTGGARDGLTITAGNPVRQDRPERPEGTGQGLVGMNERAALAGGSMRRTLTPTDFALEIWLPWSR</sequence>
<evidence type="ECO:0000313" key="13">
    <source>
        <dbReference type="EMBL" id="SNS62126.1"/>
    </source>
</evidence>
<keyword evidence="5" id="KW-0547">Nucleotide-binding</keyword>
<evidence type="ECO:0000259" key="12">
    <source>
        <dbReference type="Pfam" id="PF07730"/>
    </source>
</evidence>
<keyword evidence="3" id="KW-0597">Phosphoprotein</keyword>
<evidence type="ECO:0000313" key="14">
    <source>
        <dbReference type="Proteomes" id="UP000198280"/>
    </source>
</evidence>
<comment type="catalytic activity">
    <reaction evidence="1">
        <text>ATP + protein L-histidine = ADP + protein N-phospho-L-histidine.</text>
        <dbReference type="EC" id="2.7.13.3"/>
    </reaction>
</comment>
<dbReference type="SUPFAM" id="SSF55874">
    <property type="entry name" value="ATPase domain of HSP90 chaperone/DNA topoisomerase II/histidine kinase"/>
    <property type="match status" value="1"/>
</dbReference>
<feature type="transmembrane region" description="Helical" evidence="11">
    <location>
        <begin position="148"/>
        <end position="176"/>
    </location>
</feature>
<feature type="domain" description="Signal transduction histidine kinase subgroup 3 dimerisation and phosphoacceptor" evidence="12">
    <location>
        <begin position="254"/>
        <end position="318"/>
    </location>
</feature>
<keyword evidence="8" id="KW-0902">Two-component regulatory system</keyword>
<dbReference type="Gene3D" id="3.30.565.10">
    <property type="entry name" value="Histidine kinase-like ATPase, C-terminal domain"/>
    <property type="match status" value="1"/>
</dbReference>
<dbReference type="EC" id="2.7.13.3" evidence="2"/>
<evidence type="ECO:0000256" key="6">
    <source>
        <dbReference type="ARBA" id="ARBA00022777"/>
    </source>
</evidence>
<dbReference type="GO" id="GO:0016020">
    <property type="term" value="C:membrane"/>
    <property type="evidence" value="ECO:0007669"/>
    <property type="project" value="InterPro"/>
</dbReference>
<evidence type="ECO:0000256" key="11">
    <source>
        <dbReference type="SAM" id="Phobius"/>
    </source>
</evidence>
<reference evidence="13 14" key="1">
    <citation type="submission" date="2017-06" db="EMBL/GenBank/DDBJ databases">
        <authorList>
            <person name="Kim H.J."/>
            <person name="Triplett B.A."/>
        </authorList>
    </citation>
    <scope>NUCLEOTIDE SEQUENCE [LARGE SCALE GENOMIC DNA]</scope>
    <source>
        <strain evidence="13 14">CGMCC 4.1858</strain>
    </source>
</reference>
<organism evidence="13 14">
    <name type="scientific">Actinacidiphila glaucinigra</name>
    <dbReference type="NCBI Taxonomy" id="235986"/>
    <lineage>
        <taxon>Bacteria</taxon>
        <taxon>Bacillati</taxon>
        <taxon>Actinomycetota</taxon>
        <taxon>Actinomycetes</taxon>
        <taxon>Kitasatosporales</taxon>
        <taxon>Streptomycetaceae</taxon>
        <taxon>Actinacidiphila</taxon>
    </lineage>
</organism>
<dbReference type="Pfam" id="PF07730">
    <property type="entry name" value="HisKA_3"/>
    <property type="match status" value="1"/>
</dbReference>
<gene>
    <name evidence="13" type="ORF">SAMN05216252_107146</name>
</gene>
<feature type="region of interest" description="Disordered" evidence="10">
    <location>
        <begin position="403"/>
        <end position="422"/>
    </location>
</feature>
<keyword evidence="7" id="KW-0067">ATP-binding</keyword>
<accession>A0A239FY70</accession>
<name>A0A239FY70_9ACTN</name>
<feature type="transmembrane region" description="Helical" evidence="11">
    <location>
        <begin position="79"/>
        <end position="99"/>
    </location>
</feature>
<dbReference type="InterPro" id="IPR011712">
    <property type="entry name" value="Sig_transdc_His_kin_sub3_dim/P"/>
</dbReference>
<feature type="transmembrane region" description="Helical" evidence="11">
    <location>
        <begin position="119"/>
        <end position="141"/>
    </location>
</feature>
<dbReference type="GO" id="GO:0005524">
    <property type="term" value="F:ATP binding"/>
    <property type="evidence" value="ECO:0007669"/>
    <property type="project" value="UniProtKB-KW"/>
</dbReference>
<keyword evidence="11" id="KW-1133">Transmembrane helix</keyword>
<evidence type="ECO:0000256" key="9">
    <source>
        <dbReference type="SAM" id="Coils"/>
    </source>
</evidence>
<dbReference type="Gene3D" id="1.20.5.1930">
    <property type="match status" value="1"/>
</dbReference>
<keyword evidence="14" id="KW-1185">Reference proteome</keyword>
<dbReference type="InterPro" id="IPR050482">
    <property type="entry name" value="Sensor_HK_TwoCompSys"/>
</dbReference>
<evidence type="ECO:0000256" key="1">
    <source>
        <dbReference type="ARBA" id="ARBA00000085"/>
    </source>
</evidence>
<evidence type="ECO:0000256" key="8">
    <source>
        <dbReference type="ARBA" id="ARBA00023012"/>
    </source>
</evidence>
<keyword evidence="11" id="KW-0812">Transmembrane</keyword>
<dbReference type="GO" id="GO:0000155">
    <property type="term" value="F:phosphorelay sensor kinase activity"/>
    <property type="evidence" value="ECO:0007669"/>
    <property type="project" value="InterPro"/>
</dbReference>
<dbReference type="EMBL" id="FZOF01000007">
    <property type="protein sequence ID" value="SNS62126.1"/>
    <property type="molecule type" value="Genomic_DNA"/>
</dbReference>
<proteinExistence type="predicted"/>
<dbReference type="AlphaFoldDB" id="A0A239FY70"/>
<evidence type="ECO:0000256" key="3">
    <source>
        <dbReference type="ARBA" id="ARBA00022553"/>
    </source>
</evidence>
<dbReference type="CDD" id="cd16917">
    <property type="entry name" value="HATPase_UhpB-NarQ-NarX-like"/>
    <property type="match status" value="1"/>
</dbReference>
<dbReference type="Proteomes" id="UP000198280">
    <property type="component" value="Unassembled WGS sequence"/>
</dbReference>
<keyword evidence="4" id="KW-0808">Transferase</keyword>
<evidence type="ECO:0000256" key="5">
    <source>
        <dbReference type="ARBA" id="ARBA00022741"/>
    </source>
</evidence>